<proteinExistence type="predicted"/>
<reference evidence="2" key="1">
    <citation type="submission" date="2022-11" db="UniProtKB">
        <authorList>
            <consortium name="WormBaseParasite"/>
        </authorList>
    </citation>
    <scope>IDENTIFICATION</scope>
</reference>
<organism evidence="1 2">
    <name type="scientific">Romanomermis culicivorax</name>
    <name type="common">Nematode worm</name>
    <dbReference type="NCBI Taxonomy" id="13658"/>
    <lineage>
        <taxon>Eukaryota</taxon>
        <taxon>Metazoa</taxon>
        <taxon>Ecdysozoa</taxon>
        <taxon>Nematoda</taxon>
        <taxon>Enoplea</taxon>
        <taxon>Dorylaimia</taxon>
        <taxon>Mermithida</taxon>
        <taxon>Mermithoidea</taxon>
        <taxon>Mermithidae</taxon>
        <taxon>Romanomermis</taxon>
    </lineage>
</organism>
<sequence length="110" mass="12543">MNDFPILDSNKSNFWTNIEHRPNMKRPEGENEMGEQRRTIGFFAHDTACKNTIQVRTSYLEAKKSKSKAGSQGAVVNDSLSQLLVVDMPKISLELCHGMMLMMIFKVKIH</sequence>
<protein>
    <submittedName>
        <fullName evidence="2">Uncharacterized protein</fullName>
    </submittedName>
</protein>
<evidence type="ECO:0000313" key="1">
    <source>
        <dbReference type="Proteomes" id="UP000887565"/>
    </source>
</evidence>
<dbReference type="Proteomes" id="UP000887565">
    <property type="component" value="Unplaced"/>
</dbReference>
<keyword evidence="1" id="KW-1185">Reference proteome</keyword>
<dbReference type="WBParaSite" id="nRc.2.0.1.t39591-RA">
    <property type="protein sequence ID" value="nRc.2.0.1.t39591-RA"/>
    <property type="gene ID" value="nRc.2.0.1.g39591"/>
</dbReference>
<name>A0A915KLE4_ROMCU</name>
<dbReference type="AlphaFoldDB" id="A0A915KLE4"/>
<accession>A0A915KLE4</accession>
<evidence type="ECO:0000313" key="2">
    <source>
        <dbReference type="WBParaSite" id="nRc.2.0.1.t39591-RA"/>
    </source>
</evidence>